<organism evidence="15 16">
    <name type="scientific">Saccharibacillus alkalitolerans</name>
    <dbReference type="NCBI Taxonomy" id="2705290"/>
    <lineage>
        <taxon>Bacteria</taxon>
        <taxon>Bacillati</taxon>
        <taxon>Bacillota</taxon>
        <taxon>Bacilli</taxon>
        <taxon>Bacillales</taxon>
        <taxon>Paenibacillaceae</taxon>
        <taxon>Saccharibacillus</taxon>
    </lineage>
</organism>
<evidence type="ECO:0000256" key="4">
    <source>
        <dbReference type="ARBA" id="ARBA00022475"/>
    </source>
</evidence>
<dbReference type="CDD" id="cd00082">
    <property type="entry name" value="HisKA"/>
    <property type="match status" value="1"/>
</dbReference>
<sequence length="475" mass="52120">MSLLSAFRRGTAAALLLLLAAFGLGVWLLSAAGGAGAPDGRPVVNRARVLTSPILEELERLQPGAPYAAAPSEIDRLSREANASLVYVGTDGKVRFDTSGALPPGSLFDLKHGLHYDLHASRANPGRYAIAFPVVSDSGAVSGHALFTLRAEDVLPPEDRLPFVLTSALFLCLTAVSLLLLAYLRMFKVRVFRPLEELRFHTEQILKGDAGQSIEHGRVDEVGSLYASFDRMRLEIRHLNDRRDRQEQAQRELVSGISHDLKTPLATMRAYMEAILAGLCPSMEKVTEYISVMNRHADKMTRLIDDLLLHALKELGQISVEPRERYSREVFGPMLQTAAHRIETSGRIFAGPSEPPNLLIRADAFRLEQVVFNLLANALKHTRSGDTVGLSFEEIPGYLRISLSDTGSGIRPEDMPFVFERYYKGNTEDIDGAPNPGSGLGLAICKQIVEAHGGSIAFRSLPGRETVFHFTVPLC</sequence>
<evidence type="ECO:0000256" key="5">
    <source>
        <dbReference type="ARBA" id="ARBA00022553"/>
    </source>
</evidence>
<dbReference type="InterPro" id="IPR036890">
    <property type="entry name" value="HATPase_C_sf"/>
</dbReference>
<dbReference type="SMART" id="SM00388">
    <property type="entry name" value="HisKA"/>
    <property type="match status" value="1"/>
</dbReference>
<evidence type="ECO:0000256" key="1">
    <source>
        <dbReference type="ARBA" id="ARBA00000085"/>
    </source>
</evidence>
<dbReference type="Gene3D" id="3.30.565.10">
    <property type="entry name" value="Histidine kinase-like ATPase, C-terminal domain"/>
    <property type="match status" value="1"/>
</dbReference>
<dbReference type="Pfam" id="PF00512">
    <property type="entry name" value="HisKA"/>
    <property type="match status" value="1"/>
</dbReference>
<dbReference type="Pfam" id="PF00672">
    <property type="entry name" value="HAMP"/>
    <property type="match status" value="1"/>
</dbReference>
<comment type="catalytic activity">
    <reaction evidence="1">
        <text>ATP + protein L-histidine = ADP + protein N-phospho-L-histidine.</text>
        <dbReference type="EC" id="2.7.13.3"/>
    </reaction>
</comment>
<keyword evidence="16" id="KW-1185">Reference proteome</keyword>
<keyword evidence="6" id="KW-0808">Transferase</keyword>
<dbReference type="Gene3D" id="1.10.287.130">
    <property type="match status" value="1"/>
</dbReference>
<evidence type="ECO:0000256" key="8">
    <source>
        <dbReference type="ARBA" id="ARBA00022777"/>
    </source>
</evidence>
<dbReference type="SUPFAM" id="SSF55874">
    <property type="entry name" value="ATPase domain of HSP90 chaperone/DNA topoisomerase II/histidine kinase"/>
    <property type="match status" value="1"/>
</dbReference>
<evidence type="ECO:0000256" key="11">
    <source>
        <dbReference type="ARBA" id="ARBA00023136"/>
    </source>
</evidence>
<keyword evidence="12" id="KW-1133">Transmembrane helix</keyword>
<dbReference type="InterPro" id="IPR050736">
    <property type="entry name" value="Sensor_HK_Regulatory"/>
</dbReference>
<evidence type="ECO:0000313" key="15">
    <source>
        <dbReference type="EMBL" id="NGZ75786.1"/>
    </source>
</evidence>
<dbReference type="PANTHER" id="PTHR43711:SF1">
    <property type="entry name" value="HISTIDINE KINASE 1"/>
    <property type="match status" value="1"/>
</dbReference>
<keyword evidence="7" id="KW-0547">Nucleotide-binding</keyword>
<dbReference type="RefSeq" id="WP_166274195.1">
    <property type="nucleotide sequence ID" value="NZ_JAAFGS010000003.1"/>
</dbReference>
<evidence type="ECO:0000256" key="9">
    <source>
        <dbReference type="ARBA" id="ARBA00022840"/>
    </source>
</evidence>
<feature type="domain" description="HAMP" evidence="14">
    <location>
        <begin position="189"/>
        <end position="241"/>
    </location>
</feature>
<comment type="subcellular location">
    <subcellularLocation>
        <location evidence="2">Cell membrane</location>
        <topology evidence="2">Multi-pass membrane protein</topology>
    </subcellularLocation>
</comment>
<name>A0ABX0F495_9BACL</name>
<dbReference type="PROSITE" id="PS50109">
    <property type="entry name" value="HIS_KIN"/>
    <property type="match status" value="1"/>
</dbReference>
<feature type="domain" description="Histidine kinase" evidence="13">
    <location>
        <begin position="256"/>
        <end position="475"/>
    </location>
</feature>
<dbReference type="Proteomes" id="UP000800303">
    <property type="component" value="Unassembled WGS sequence"/>
</dbReference>
<evidence type="ECO:0000256" key="3">
    <source>
        <dbReference type="ARBA" id="ARBA00012438"/>
    </source>
</evidence>
<dbReference type="InterPro" id="IPR003594">
    <property type="entry name" value="HATPase_dom"/>
</dbReference>
<dbReference type="SUPFAM" id="SSF158472">
    <property type="entry name" value="HAMP domain-like"/>
    <property type="match status" value="1"/>
</dbReference>
<evidence type="ECO:0000259" key="14">
    <source>
        <dbReference type="PROSITE" id="PS50885"/>
    </source>
</evidence>
<evidence type="ECO:0000256" key="12">
    <source>
        <dbReference type="SAM" id="Phobius"/>
    </source>
</evidence>
<dbReference type="SMART" id="SM00304">
    <property type="entry name" value="HAMP"/>
    <property type="match status" value="1"/>
</dbReference>
<feature type="transmembrane region" description="Helical" evidence="12">
    <location>
        <begin position="163"/>
        <end position="184"/>
    </location>
</feature>
<evidence type="ECO:0000256" key="10">
    <source>
        <dbReference type="ARBA" id="ARBA00023012"/>
    </source>
</evidence>
<dbReference type="InterPro" id="IPR004358">
    <property type="entry name" value="Sig_transdc_His_kin-like_C"/>
</dbReference>
<keyword evidence="9" id="KW-0067">ATP-binding</keyword>
<dbReference type="EC" id="2.7.13.3" evidence="3"/>
<protein>
    <recommendedName>
        <fullName evidence="3">histidine kinase</fullName>
        <ecNumber evidence="3">2.7.13.3</ecNumber>
    </recommendedName>
</protein>
<dbReference type="PRINTS" id="PR00344">
    <property type="entry name" value="BCTRLSENSOR"/>
</dbReference>
<keyword evidence="5" id="KW-0597">Phosphoprotein</keyword>
<dbReference type="SUPFAM" id="SSF47384">
    <property type="entry name" value="Homodimeric domain of signal transducing histidine kinase"/>
    <property type="match status" value="1"/>
</dbReference>
<reference evidence="15 16" key="1">
    <citation type="submission" date="2020-01" db="EMBL/GenBank/DDBJ databases">
        <title>Polyphasic characterisation and genomic insights into a novel alkali tolerant bacterium VR-M41.</title>
        <authorList>
            <person name="Vemuluri V.R."/>
        </authorList>
    </citation>
    <scope>NUCLEOTIDE SEQUENCE [LARGE SCALE GENOMIC DNA]</scope>
    <source>
        <strain evidence="15 16">VR-M41</strain>
    </source>
</reference>
<dbReference type="CDD" id="cd06225">
    <property type="entry name" value="HAMP"/>
    <property type="match status" value="1"/>
</dbReference>
<proteinExistence type="predicted"/>
<comment type="caution">
    <text evidence="15">The sequence shown here is derived from an EMBL/GenBank/DDBJ whole genome shotgun (WGS) entry which is preliminary data.</text>
</comment>
<keyword evidence="11 12" id="KW-0472">Membrane</keyword>
<evidence type="ECO:0000256" key="6">
    <source>
        <dbReference type="ARBA" id="ARBA00022679"/>
    </source>
</evidence>
<evidence type="ECO:0000313" key="16">
    <source>
        <dbReference type="Proteomes" id="UP000800303"/>
    </source>
</evidence>
<dbReference type="Pfam" id="PF02518">
    <property type="entry name" value="HATPase_c"/>
    <property type="match status" value="1"/>
</dbReference>
<dbReference type="GO" id="GO:0016301">
    <property type="term" value="F:kinase activity"/>
    <property type="evidence" value="ECO:0007669"/>
    <property type="project" value="UniProtKB-KW"/>
</dbReference>
<keyword evidence="12" id="KW-0812">Transmembrane</keyword>
<dbReference type="InterPro" id="IPR003660">
    <property type="entry name" value="HAMP_dom"/>
</dbReference>
<evidence type="ECO:0000256" key="7">
    <source>
        <dbReference type="ARBA" id="ARBA00022741"/>
    </source>
</evidence>
<accession>A0ABX0F495</accession>
<dbReference type="PROSITE" id="PS50885">
    <property type="entry name" value="HAMP"/>
    <property type="match status" value="1"/>
</dbReference>
<keyword evidence="4" id="KW-1003">Cell membrane</keyword>
<dbReference type="EMBL" id="JAAFGS010000003">
    <property type="protein sequence ID" value="NGZ75786.1"/>
    <property type="molecule type" value="Genomic_DNA"/>
</dbReference>
<dbReference type="InterPro" id="IPR003661">
    <property type="entry name" value="HisK_dim/P_dom"/>
</dbReference>
<dbReference type="CDD" id="cd00075">
    <property type="entry name" value="HATPase"/>
    <property type="match status" value="1"/>
</dbReference>
<keyword evidence="10" id="KW-0902">Two-component regulatory system</keyword>
<evidence type="ECO:0000259" key="13">
    <source>
        <dbReference type="PROSITE" id="PS50109"/>
    </source>
</evidence>
<dbReference type="InterPro" id="IPR005467">
    <property type="entry name" value="His_kinase_dom"/>
</dbReference>
<evidence type="ECO:0000256" key="2">
    <source>
        <dbReference type="ARBA" id="ARBA00004651"/>
    </source>
</evidence>
<dbReference type="PANTHER" id="PTHR43711">
    <property type="entry name" value="TWO-COMPONENT HISTIDINE KINASE"/>
    <property type="match status" value="1"/>
</dbReference>
<dbReference type="Gene3D" id="6.10.340.10">
    <property type="match status" value="1"/>
</dbReference>
<keyword evidence="8 15" id="KW-0418">Kinase</keyword>
<gene>
    <name evidence="15" type="ORF">GYN08_10680</name>
</gene>
<dbReference type="SMART" id="SM00387">
    <property type="entry name" value="HATPase_c"/>
    <property type="match status" value="1"/>
</dbReference>
<dbReference type="InterPro" id="IPR036097">
    <property type="entry name" value="HisK_dim/P_sf"/>
</dbReference>